<dbReference type="CDD" id="cd10448">
    <property type="entry name" value="GIY-YIG_unchar_3"/>
    <property type="match status" value="1"/>
</dbReference>
<sequence length="94" mass="10863">MPAFVYILASGRHGTLYVGATGDLARRLDQHRSGAVPGFTRDHRVTRLVHYELYDNVLEARARERTLKGWRRDWKISLIEQANPEWSDLTTTLI</sequence>
<evidence type="ECO:0000256" key="1">
    <source>
        <dbReference type="ARBA" id="ARBA00007435"/>
    </source>
</evidence>
<comment type="similarity">
    <text evidence="1">Belongs to the UPF0213 family.</text>
</comment>
<dbReference type="PROSITE" id="PS50164">
    <property type="entry name" value="GIY_YIG"/>
    <property type="match status" value="1"/>
</dbReference>
<dbReference type="InterPro" id="IPR035901">
    <property type="entry name" value="GIY-YIG_endonuc_sf"/>
</dbReference>
<dbReference type="PANTHER" id="PTHR34477:SF5">
    <property type="entry name" value="BSL5627 PROTEIN"/>
    <property type="match status" value="1"/>
</dbReference>
<dbReference type="PANTHER" id="PTHR34477">
    <property type="entry name" value="UPF0213 PROTEIN YHBQ"/>
    <property type="match status" value="1"/>
</dbReference>
<dbReference type="RefSeq" id="WP_378774774.1">
    <property type="nucleotide sequence ID" value="NZ_JBHTMX010000031.1"/>
</dbReference>
<dbReference type="Gene3D" id="3.40.1440.10">
    <property type="entry name" value="GIY-YIG endonuclease"/>
    <property type="match status" value="1"/>
</dbReference>
<comment type="caution">
    <text evidence="3">The sequence shown here is derived from an EMBL/GenBank/DDBJ whole genome shotgun (WGS) entry which is preliminary data.</text>
</comment>
<organism evidence="3 4">
    <name type="scientific">Methylopila musalis</name>
    <dbReference type="NCBI Taxonomy" id="1134781"/>
    <lineage>
        <taxon>Bacteria</taxon>
        <taxon>Pseudomonadati</taxon>
        <taxon>Pseudomonadota</taxon>
        <taxon>Alphaproteobacteria</taxon>
        <taxon>Hyphomicrobiales</taxon>
        <taxon>Methylopilaceae</taxon>
        <taxon>Methylopila</taxon>
    </lineage>
</organism>
<evidence type="ECO:0000313" key="4">
    <source>
        <dbReference type="Proteomes" id="UP001597171"/>
    </source>
</evidence>
<protein>
    <submittedName>
        <fullName evidence="3">GIY-YIG nuclease family protein</fullName>
    </submittedName>
</protein>
<dbReference type="Proteomes" id="UP001597171">
    <property type="component" value="Unassembled WGS sequence"/>
</dbReference>
<dbReference type="SUPFAM" id="SSF82771">
    <property type="entry name" value="GIY-YIG endonuclease"/>
    <property type="match status" value="1"/>
</dbReference>
<evidence type="ECO:0000259" key="2">
    <source>
        <dbReference type="PROSITE" id="PS50164"/>
    </source>
</evidence>
<reference evidence="4" key="1">
    <citation type="journal article" date="2019" name="Int. J. Syst. Evol. Microbiol.">
        <title>The Global Catalogue of Microorganisms (GCM) 10K type strain sequencing project: providing services to taxonomists for standard genome sequencing and annotation.</title>
        <authorList>
            <consortium name="The Broad Institute Genomics Platform"/>
            <consortium name="The Broad Institute Genome Sequencing Center for Infectious Disease"/>
            <person name="Wu L."/>
            <person name="Ma J."/>
        </authorList>
    </citation>
    <scope>NUCLEOTIDE SEQUENCE [LARGE SCALE GENOMIC DNA]</scope>
    <source>
        <strain evidence="4">CCUG 61696</strain>
    </source>
</reference>
<proteinExistence type="inferred from homology"/>
<gene>
    <name evidence="3" type="ORF">ACFQ4O_06085</name>
</gene>
<name>A0ABW3Z5L9_9HYPH</name>
<feature type="domain" description="GIY-YIG" evidence="2">
    <location>
        <begin position="1"/>
        <end position="77"/>
    </location>
</feature>
<evidence type="ECO:0000313" key="3">
    <source>
        <dbReference type="EMBL" id="MFD1331566.1"/>
    </source>
</evidence>
<dbReference type="Pfam" id="PF01541">
    <property type="entry name" value="GIY-YIG"/>
    <property type="match status" value="1"/>
</dbReference>
<dbReference type="InterPro" id="IPR000305">
    <property type="entry name" value="GIY-YIG_endonuc"/>
</dbReference>
<accession>A0ABW3Z5L9</accession>
<dbReference type="InterPro" id="IPR050190">
    <property type="entry name" value="UPF0213_domain"/>
</dbReference>
<dbReference type="EMBL" id="JBHTMX010000031">
    <property type="protein sequence ID" value="MFD1331566.1"/>
    <property type="molecule type" value="Genomic_DNA"/>
</dbReference>
<keyword evidence="4" id="KW-1185">Reference proteome</keyword>